<feature type="transmembrane region" description="Helical" evidence="8">
    <location>
        <begin position="49"/>
        <end position="68"/>
    </location>
</feature>
<evidence type="ECO:0000313" key="10">
    <source>
        <dbReference type="EMBL" id="GAA3631106.1"/>
    </source>
</evidence>
<gene>
    <name evidence="10" type="ORF">GCM10022236_37080</name>
</gene>
<dbReference type="InterPro" id="IPR005829">
    <property type="entry name" value="Sugar_transporter_CS"/>
</dbReference>
<dbReference type="Proteomes" id="UP001501490">
    <property type="component" value="Unassembled WGS sequence"/>
</dbReference>
<evidence type="ECO:0000256" key="4">
    <source>
        <dbReference type="ARBA" id="ARBA00022475"/>
    </source>
</evidence>
<feature type="transmembrane region" description="Helical" evidence="8">
    <location>
        <begin position="217"/>
        <end position="242"/>
    </location>
</feature>
<protein>
    <submittedName>
        <fullName evidence="10">Multidrug effflux MFS transporter</fullName>
    </submittedName>
</protein>
<keyword evidence="6 8" id="KW-1133">Transmembrane helix</keyword>
<evidence type="ECO:0000256" key="8">
    <source>
        <dbReference type="SAM" id="Phobius"/>
    </source>
</evidence>
<evidence type="ECO:0000256" key="2">
    <source>
        <dbReference type="ARBA" id="ARBA00006236"/>
    </source>
</evidence>
<feature type="transmembrane region" description="Helical" evidence="8">
    <location>
        <begin position="168"/>
        <end position="188"/>
    </location>
</feature>
<dbReference type="Pfam" id="PF07690">
    <property type="entry name" value="MFS_1"/>
    <property type="match status" value="1"/>
</dbReference>
<dbReference type="PANTHER" id="PTHR23502">
    <property type="entry name" value="MAJOR FACILITATOR SUPERFAMILY"/>
    <property type="match status" value="1"/>
</dbReference>
<dbReference type="EMBL" id="BAABAB010000028">
    <property type="protein sequence ID" value="GAA3631106.1"/>
    <property type="molecule type" value="Genomic_DNA"/>
</dbReference>
<evidence type="ECO:0000256" key="6">
    <source>
        <dbReference type="ARBA" id="ARBA00022989"/>
    </source>
</evidence>
<evidence type="ECO:0000256" key="3">
    <source>
        <dbReference type="ARBA" id="ARBA00022448"/>
    </source>
</evidence>
<keyword evidence="7 8" id="KW-0472">Membrane</keyword>
<evidence type="ECO:0000259" key="9">
    <source>
        <dbReference type="PROSITE" id="PS50850"/>
    </source>
</evidence>
<dbReference type="PROSITE" id="PS50850">
    <property type="entry name" value="MFS"/>
    <property type="match status" value="1"/>
</dbReference>
<evidence type="ECO:0000313" key="11">
    <source>
        <dbReference type="Proteomes" id="UP001501490"/>
    </source>
</evidence>
<feature type="transmembrane region" description="Helical" evidence="8">
    <location>
        <begin position="254"/>
        <end position="272"/>
    </location>
</feature>
<dbReference type="PANTHER" id="PTHR23502:SF132">
    <property type="entry name" value="POLYAMINE TRANSPORTER 2-RELATED"/>
    <property type="match status" value="1"/>
</dbReference>
<comment type="similarity">
    <text evidence="2">Belongs to the major facilitator superfamily. Bcr/CmlA family.</text>
</comment>
<keyword evidence="5 8" id="KW-0812">Transmembrane</keyword>
<feature type="transmembrane region" description="Helical" evidence="8">
    <location>
        <begin position="80"/>
        <end position="99"/>
    </location>
</feature>
<feature type="transmembrane region" description="Helical" evidence="8">
    <location>
        <begin position="373"/>
        <end position="398"/>
    </location>
</feature>
<keyword evidence="4" id="KW-1003">Cell membrane</keyword>
<comment type="caution">
    <text evidence="10">The sequence shown here is derived from an EMBL/GenBank/DDBJ whole genome shotgun (WGS) entry which is preliminary data.</text>
</comment>
<dbReference type="InterPro" id="IPR004812">
    <property type="entry name" value="Efflux_drug-R_Bcr/CmlA"/>
</dbReference>
<keyword evidence="3" id="KW-0813">Transport</keyword>
<dbReference type="InterPro" id="IPR036259">
    <property type="entry name" value="MFS_trans_sf"/>
</dbReference>
<sequence>MTRMSAPTYHRGRLIVVLGLLSMFGPLSLDLYLPALPQLSADLGTGASGAQLTITACLVGLAVGQLVAGPLSDRYGRRRPLIVGLACFLVSSLACAVAPSIELLVLLRLLQGLAGAAGLVISRAVARDLFEGRELVVFFTRLMLINGFAPVLAPVLGGQLARVMSWRGMFVVLAGFGLVLLLAGAFGVPETLPAQRRTTGGLTHTLRGFAVLIRDRLFVGSAAAAGLAFASMFAYIAGATFVLQEIYGLSPQQFSYVFGVNSVGIVAMGQVGGRLVHRLSTATVLSIGLGLNLLGATGLAVSVIAGAGLSVLLVSLFVMVSAVGLVFPTATALAMTDYPERAGAASSLLGLCQFSAGAVAAPLVGIAGQSSAVPLGVVALSASALGALVFVLVVVPVLRARTRAGHVRT</sequence>
<dbReference type="CDD" id="cd17320">
    <property type="entry name" value="MFS_MdfA_MDR_like"/>
    <property type="match status" value="1"/>
</dbReference>
<feature type="transmembrane region" description="Helical" evidence="8">
    <location>
        <begin position="105"/>
        <end position="126"/>
    </location>
</feature>
<dbReference type="NCBIfam" id="TIGR00710">
    <property type="entry name" value="efflux_Bcr_CflA"/>
    <property type="match status" value="1"/>
</dbReference>
<evidence type="ECO:0000256" key="5">
    <source>
        <dbReference type="ARBA" id="ARBA00022692"/>
    </source>
</evidence>
<accession>A0ABP7AFW3</accession>
<dbReference type="SUPFAM" id="SSF103473">
    <property type="entry name" value="MFS general substrate transporter"/>
    <property type="match status" value="1"/>
</dbReference>
<organism evidence="10 11">
    <name type="scientific">Microlunatus ginsengisoli</name>
    <dbReference type="NCBI Taxonomy" id="363863"/>
    <lineage>
        <taxon>Bacteria</taxon>
        <taxon>Bacillati</taxon>
        <taxon>Actinomycetota</taxon>
        <taxon>Actinomycetes</taxon>
        <taxon>Propionibacteriales</taxon>
        <taxon>Propionibacteriaceae</taxon>
        <taxon>Microlunatus</taxon>
    </lineage>
</organism>
<dbReference type="InterPro" id="IPR011701">
    <property type="entry name" value="MFS"/>
</dbReference>
<keyword evidence="11" id="KW-1185">Reference proteome</keyword>
<dbReference type="InterPro" id="IPR020846">
    <property type="entry name" value="MFS_dom"/>
</dbReference>
<reference evidence="11" key="1">
    <citation type="journal article" date="2019" name="Int. J. Syst. Evol. Microbiol.">
        <title>The Global Catalogue of Microorganisms (GCM) 10K type strain sequencing project: providing services to taxonomists for standard genome sequencing and annotation.</title>
        <authorList>
            <consortium name="The Broad Institute Genomics Platform"/>
            <consortium name="The Broad Institute Genome Sequencing Center for Infectious Disease"/>
            <person name="Wu L."/>
            <person name="Ma J."/>
        </authorList>
    </citation>
    <scope>NUCLEOTIDE SEQUENCE [LARGE SCALE GENOMIC DNA]</scope>
    <source>
        <strain evidence="11">JCM 16929</strain>
    </source>
</reference>
<feature type="transmembrane region" description="Helical" evidence="8">
    <location>
        <begin position="311"/>
        <end position="336"/>
    </location>
</feature>
<feature type="domain" description="Major facilitator superfamily (MFS) profile" evidence="9">
    <location>
        <begin position="14"/>
        <end position="399"/>
    </location>
</feature>
<name>A0ABP7AFW3_9ACTN</name>
<dbReference type="PROSITE" id="PS00216">
    <property type="entry name" value="SUGAR_TRANSPORT_1"/>
    <property type="match status" value="1"/>
</dbReference>
<proteinExistence type="inferred from homology"/>
<feature type="transmembrane region" description="Helical" evidence="8">
    <location>
        <begin position="12"/>
        <end position="29"/>
    </location>
</feature>
<dbReference type="Gene3D" id="1.20.1720.10">
    <property type="entry name" value="Multidrug resistance protein D"/>
    <property type="match status" value="1"/>
</dbReference>
<comment type="subcellular location">
    <subcellularLocation>
        <location evidence="1">Cell membrane</location>
        <topology evidence="1">Multi-pass membrane protein</topology>
    </subcellularLocation>
</comment>
<evidence type="ECO:0000256" key="7">
    <source>
        <dbReference type="ARBA" id="ARBA00023136"/>
    </source>
</evidence>
<feature type="transmembrane region" description="Helical" evidence="8">
    <location>
        <begin position="348"/>
        <end position="367"/>
    </location>
</feature>
<feature type="transmembrane region" description="Helical" evidence="8">
    <location>
        <begin position="284"/>
        <end position="305"/>
    </location>
</feature>
<feature type="transmembrane region" description="Helical" evidence="8">
    <location>
        <begin position="138"/>
        <end position="156"/>
    </location>
</feature>
<evidence type="ECO:0000256" key="1">
    <source>
        <dbReference type="ARBA" id="ARBA00004651"/>
    </source>
</evidence>